<dbReference type="SUPFAM" id="SSF161098">
    <property type="entry name" value="MetI-like"/>
    <property type="match status" value="1"/>
</dbReference>
<dbReference type="InterPro" id="IPR000515">
    <property type="entry name" value="MetI-like"/>
</dbReference>
<dbReference type="InterPro" id="IPR050809">
    <property type="entry name" value="UgpAE/MalFG_permease"/>
</dbReference>
<dbReference type="Proteomes" id="UP000005632">
    <property type="component" value="Chromosome"/>
</dbReference>
<dbReference type="OrthoDB" id="368362at2"/>
<dbReference type="AlphaFoldDB" id="G8QVY5"/>
<feature type="transmembrane region" description="Helical" evidence="7">
    <location>
        <begin position="72"/>
        <end position="95"/>
    </location>
</feature>
<dbReference type="GO" id="GO:0055085">
    <property type="term" value="P:transmembrane transport"/>
    <property type="evidence" value="ECO:0007669"/>
    <property type="project" value="InterPro"/>
</dbReference>
<feature type="transmembrane region" description="Helical" evidence="7">
    <location>
        <begin position="217"/>
        <end position="238"/>
    </location>
</feature>
<feature type="transmembrane region" description="Helical" evidence="7">
    <location>
        <begin position="15"/>
        <end position="34"/>
    </location>
</feature>
<keyword evidence="3" id="KW-1003">Cell membrane</keyword>
<keyword evidence="2 7" id="KW-0813">Transport</keyword>
<evidence type="ECO:0000256" key="2">
    <source>
        <dbReference type="ARBA" id="ARBA00022448"/>
    </source>
</evidence>
<protein>
    <submittedName>
        <fullName evidence="9">ABC-type polysaccharide transport system, permease component</fullName>
    </submittedName>
</protein>
<keyword evidence="10" id="KW-1185">Reference proteome</keyword>
<organism evidence="9 10">
    <name type="scientific">Sphaerochaeta pleomorpha (strain ATCC BAA-1885 / DSM 22778 / Grapes)</name>
    <dbReference type="NCBI Taxonomy" id="158190"/>
    <lineage>
        <taxon>Bacteria</taxon>
        <taxon>Pseudomonadati</taxon>
        <taxon>Spirochaetota</taxon>
        <taxon>Spirochaetia</taxon>
        <taxon>Spirochaetales</taxon>
        <taxon>Sphaerochaetaceae</taxon>
        <taxon>Sphaerochaeta</taxon>
    </lineage>
</organism>
<evidence type="ECO:0000313" key="9">
    <source>
        <dbReference type="EMBL" id="AEV30509.1"/>
    </source>
</evidence>
<dbReference type="PANTHER" id="PTHR43227">
    <property type="entry name" value="BLL4140 PROTEIN"/>
    <property type="match status" value="1"/>
</dbReference>
<accession>G8QVY5</accession>
<dbReference type="Pfam" id="PF00528">
    <property type="entry name" value="BPD_transp_1"/>
    <property type="match status" value="1"/>
</dbReference>
<reference evidence="9 10" key="1">
    <citation type="submission" date="2011-11" db="EMBL/GenBank/DDBJ databases">
        <title>Complete sequence of Spirochaeta sp. grapes.</title>
        <authorList>
            <consortium name="US DOE Joint Genome Institute"/>
            <person name="Lucas S."/>
            <person name="Han J."/>
            <person name="Lapidus A."/>
            <person name="Cheng J.-F."/>
            <person name="Goodwin L."/>
            <person name="Pitluck S."/>
            <person name="Peters L."/>
            <person name="Ovchinnikova G."/>
            <person name="Munk A.C."/>
            <person name="Detter J.C."/>
            <person name="Han C."/>
            <person name="Tapia R."/>
            <person name="Land M."/>
            <person name="Hauser L."/>
            <person name="Kyrpides N."/>
            <person name="Ivanova N."/>
            <person name="Pagani I."/>
            <person name="Ritalahtilisa K."/>
            <person name="Loeffler F."/>
            <person name="Woyke T."/>
        </authorList>
    </citation>
    <scope>NUCLEOTIDE SEQUENCE [LARGE SCALE GENOMIC DNA]</scope>
    <source>
        <strain evidence="10">ATCC BAA-1885 / DSM 22778 / Grapes</strain>
    </source>
</reference>
<dbReference type="EMBL" id="CP003155">
    <property type="protein sequence ID" value="AEV30509.1"/>
    <property type="molecule type" value="Genomic_DNA"/>
</dbReference>
<evidence type="ECO:0000256" key="1">
    <source>
        <dbReference type="ARBA" id="ARBA00004651"/>
    </source>
</evidence>
<comment type="similarity">
    <text evidence="7">Belongs to the binding-protein-dependent transport system permease family.</text>
</comment>
<dbReference type="STRING" id="158190.SpiGrapes_2752"/>
<evidence type="ECO:0000256" key="3">
    <source>
        <dbReference type="ARBA" id="ARBA00022475"/>
    </source>
</evidence>
<evidence type="ECO:0000313" key="10">
    <source>
        <dbReference type="Proteomes" id="UP000005632"/>
    </source>
</evidence>
<feature type="transmembrane region" description="Helical" evidence="7">
    <location>
        <begin position="115"/>
        <end position="136"/>
    </location>
</feature>
<keyword evidence="6 7" id="KW-0472">Membrane</keyword>
<evidence type="ECO:0000259" key="8">
    <source>
        <dbReference type="PROSITE" id="PS50928"/>
    </source>
</evidence>
<evidence type="ECO:0000256" key="6">
    <source>
        <dbReference type="ARBA" id="ARBA00023136"/>
    </source>
</evidence>
<dbReference type="HOGENOM" id="CLU_016047_0_1_12"/>
<dbReference type="InterPro" id="IPR035906">
    <property type="entry name" value="MetI-like_sf"/>
</dbReference>
<proteinExistence type="inferred from homology"/>
<evidence type="ECO:0000256" key="4">
    <source>
        <dbReference type="ARBA" id="ARBA00022692"/>
    </source>
</evidence>
<dbReference type="PANTHER" id="PTHR43227:SF11">
    <property type="entry name" value="BLL4140 PROTEIN"/>
    <property type="match status" value="1"/>
</dbReference>
<dbReference type="CDD" id="cd06261">
    <property type="entry name" value="TM_PBP2"/>
    <property type="match status" value="1"/>
</dbReference>
<keyword evidence="4 7" id="KW-0812">Transmembrane</keyword>
<dbReference type="eggNOG" id="COG4209">
    <property type="taxonomic scope" value="Bacteria"/>
</dbReference>
<keyword evidence="5 7" id="KW-1133">Transmembrane helix</keyword>
<evidence type="ECO:0000256" key="5">
    <source>
        <dbReference type="ARBA" id="ARBA00022989"/>
    </source>
</evidence>
<gene>
    <name evidence="9" type="ordered locus">SpiGrapes_2752</name>
</gene>
<dbReference type="KEGG" id="sgp:SpiGrapes_2752"/>
<dbReference type="PROSITE" id="PS50928">
    <property type="entry name" value="ABC_TM1"/>
    <property type="match status" value="1"/>
</dbReference>
<feature type="transmembrane region" description="Helical" evidence="7">
    <location>
        <begin position="270"/>
        <end position="291"/>
    </location>
</feature>
<feature type="domain" description="ABC transmembrane type-1" evidence="8">
    <location>
        <begin position="76"/>
        <end position="291"/>
    </location>
</feature>
<dbReference type="GO" id="GO:0005886">
    <property type="term" value="C:plasma membrane"/>
    <property type="evidence" value="ECO:0007669"/>
    <property type="project" value="UniProtKB-SubCell"/>
</dbReference>
<evidence type="ECO:0000256" key="7">
    <source>
        <dbReference type="RuleBase" id="RU363032"/>
    </source>
</evidence>
<name>G8QVY5_SPHPG</name>
<sequence>MADLRKKNRLILQHWQLYLLLVFPLVNLIIFKYLPILGLQMAFKDFRVSKGLWGSPWVGLKHFRNFFVSPSFWAIIGNTIIISLYSIIASFPLAIMLAIGMNELSSVFARKTVQFFTYAPYFISTVVLVSMMMQLFDPRIGLLMKLLKTLGYSGDNIFGSPTAFRHLYVWSGIWQQTGYNAIMYLAALSAIDIQLYDAAKVDGCSKWQRIWHIDLPGIQPTIIILLILNMGYIMSVGFEKVYLMQNPMNLGTSEIIATYVYRVGLINSNFGFSTAVGFFNSVVNLILMLSVNKVAQKVGETSLW</sequence>
<dbReference type="Gene3D" id="1.10.3720.10">
    <property type="entry name" value="MetI-like"/>
    <property type="match status" value="1"/>
</dbReference>
<comment type="subcellular location">
    <subcellularLocation>
        <location evidence="1 7">Cell membrane</location>
        <topology evidence="1 7">Multi-pass membrane protein</topology>
    </subcellularLocation>
</comment>